<sequence length="524" mass="56429">MTVGLHSIPLLRTVILMSPGISSLKELSQGAEVNNGDNDGWTALHVAAQNDHLDVTKHLISQGAEVNKGDNDGRRALYAAVQESHLDITNYLISQGAEMNEGDNEGMNSQGAEVNKGDTKGRTALHSASQGAEVNRGDNKGGTALHSATQKGLLDVTKYLISQGAEMNRGDIEGKTVLHSAAQEGHLGVTKYLLALGISVNIVDRNGSTPLHNAAMNGDFDIVKVLLEEGALVDVKDVNGQNPLHLSSKKGNPDSSDSLAKHAKITGILDDRDDDGLTAIHLATQNGHTPVVESLVSHGASLNIRSHKGKTCLHEAITLSDHEDRKEQTQGKSKQISEDFYQQELSPEKALVLYLLEHGAKLDIRDGEGKLPVHYATNEVFRQMIFSKGTTEAEENDYDKLPEMAQSDGTDDVEQVNHALDGSYASGKFGALGGKLSTKSHGFTLHIPPGALEEDEKISLRVLTEIPNGLTLKEDELLVSHGFKCYPSGLRFKKPAKLIIPHCALVTAPNKVQTILYSWNQSGN</sequence>
<dbReference type="InterPro" id="IPR036770">
    <property type="entry name" value="Ankyrin_rpt-contain_sf"/>
</dbReference>
<dbReference type="RefSeq" id="XP_030846137.1">
    <property type="nucleotide sequence ID" value="XM_030990277.1"/>
</dbReference>
<proteinExistence type="predicted"/>
<reference evidence="7" key="1">
    <citation type="submission" date="2015-02" db="EMBL/GenBank/DDBJ databases">
        <title>Genome sequencing for Strongylocentrotus purpuratus.</title>
        <authorList>
            <person name="Murali S."/>
            <person name="Liu Y."/>
            <person name="Vee V."/>
            <person name="English A."/>
            <person name="Wang M."/>
            <person name="Skinner E."/>
            <person name="Han Y."/>
            <person name="Muzny D.M."/>
            <person name="Worley K.C."/>
            <person name="Gibbs R.A."/>
        </authorList>
    </citation>
    <scope>NUCLEOTIDE SEQUENCE</scope>
</reference>
<evidence type="ECO:0000259" key="5">
    <source>
        <dbReference type="PROSITE" id="PS51145"/>
    </source>
</evidence>
<keyword evidence="1" id="KW-0677">Repeat</keyword>
<dbReference type="SMART" id="SM00218">
    <property type="entry name" value="ZU5"/>
    <property type="match status" value="1"/>
</dbReference>
<feature type="repeat" description="ANK" evidence="3">
    <location>
        <begin position="275"/>
        <end position="307"/>
    </location>
</feature>
<dbReference type="InParanoid" id="A0A7M7PA63"/>
<feature type="domain" description="ZU5" evidence="5">
    <location>
        <begin position="423"/>
        <end position="524"/>
    </location>
</feature>
<keyword evidence="7" id="KW-1185">Reference proteome</keyword>
<evidence type="ECO:0000313" key="7">
    <source>
        <dbReference type="Proteomes" id="UP000007110"/>
    </source>
</evidence>
<feature type="compositionally biased region" description="Polar residues" evidence="4">
    <location>
        <begin position="240"/>
        <end position="258"/>
    </location>
</feature>
<dbReference type="SUPFAM" id="SSF48403">
    <property type="entry name" value="Ankyrin repeat"/>
    <property type="match status" value="1"/>
</dbReference>
<dbReference type="Pfam" id="PF13637">
    <property type="entry name" value="Ank_4"/>
    <property type="match status" value="1"/>
</dbReference>
<evidence type="ECO:0000256" key="1">
    <source>
        <dbReference type="ARBA" id="ARBA00022737"/>
    </source>
</evidence>
<dbReference type="Pfam" id="PF12796">
    <property type="entry name" value="Ank_2"/>
    <property type="match status" value="2"/>
</dbReference>
<dbReference type="Gene3D" id="2.60.220.30">
    <property type="match status" value="1"/>
</dbReference>
<dbReference type="PROSITE" id="PS50297">
    <property type="entry name" value="ANK_REP_REGION"/>
    <property type="match status" value="6"/>
</dbReference>
<dbReference type="PROSITE" id="PS50088">
    <property type="entry name" value="ANK_REPEAT"/>
    <property type="match status" value="6"/>
</dbReference>
<dbReference type="InterPro" id="IPR000906">
    <property type="entry name" value="ZU5_dom"/>
</dbReference>
<evidence type="ECO:0000256" key="3">
    <source>
        <dbReference type="PROSITE-ProRule" id="PRU00023"/>
    </source>
</evidence>
<dbReference type="InterPro" id="IPR002110">
    <property type="entry name" value="Ankyrin_rpt"/>
</dbReference>
<accession>A0A7M7PA63</accession>
<feature type="repeat" description="ANK" evidence="3">
    <location>
        <begin position="206"/>
        <end position="238"/>
    </location>
</feature>
<dbReference type="Gene3D" id="1.25.40.20">
    <property type="entry name" value="Ankyrin repeat-containing domain"/>
    <property type="match status" value="3"/>
</dbReference>
<feature type="repeat" description="ANK" evidence="3">
    <location>
        <begin position="173"/>
        <end position="205"/>
    </location>
</feature>
<dbReference type="Pfam" id="PF00791">
    <property type="entry name" value="ZU5"/>
    <property type="match status" value="1"/>
</dbReference>
<feature type="region of interest" description="Disordered" evidence="4">
    <location>
        <begin position="99"/>
        <end position="145"/>
    </location>
</feature>
<dbReference type="AlphaFoldDB" id="A0A7M7PA63"/>
<dbReference type="PROSITE" id="PS51145">
    <property type="entry name" value="ZU5"/>
    <property type="match status" value="1"/>
</dbReference>
<keyword evidence="2 3" id="KW-0040">ANK repeat</keyword>
<organism evidence="6 7">
    <name type="scientific">Strongylocentrotus purpuratus</name>
    <name type="common">Purple sea urchin</name>
    <dbReference type="NCBI Taxonomy" id="7668"/>
    <lineage>
        <taxon>Eukaryota</taxon>
        <taxon>Metazoa</taxon>
        <taxon>Echinodermata</taxon>
        <taxon>Eleutherozoa</taxon>
        <taxon>Echinozoa</taxon>
        <taxon>Echinoidea</taxon>
        <taxon>Euechinoidea</taxon>
        <taxon>Echinacea</taxon>
        <taxon>Camarodonta</taxon>
        <taxon>Echinidea</taxon>
        <taxon>Strongylocentrotidae</taxon>
        <taxon>Strongylocentrotus</taxon>
    </lineage>
</organism>
<dbReference type="OrthoDB" id="20727at2759"/>
<dbReference type="EnsemblMetazoa" id="XM_030990277">
    <property type="protein sequence ID" value="XP_030846137"/>
    <property type="gene ID" value="LOC753568"/>
</dbReference>
<evidence type="ECO:0000313" key="6">
    <source>
        <dbReference type="EnsemblMetazoa" id="XP_030846137"/>
    </source>
</evidence>
<dbReference type="SMART" id="SM00248">
    <property type="entry name" value="ANK"/>
    <property type="match status" value="8"/>
</dbReference>
<feature type="repeat" description="ANK" evidence="3">
    <location>
        <begin position="140"/>
        <end position="172"/>
    </location>
</feature>
<evidence type="ECO:0000256" key="4">
    <source>
        <dbReference type="SAM" id="MobiDB-lite"/>
    </source>
</evidence>
<dbReference type="Pfam" id="PF00023">
    <property type="entry name" value="Ank"/>
    <property type="match status" value="1"/>
</dbReference>
<feature type="repeat" description="ANK" evidence="3">
    <location>
        <begin position="39"/>
        <end position="71"/>
    </location>
</feature>
<protein>
    <recommendedName>
        <fullName evidence="5">ZU5 domain-containing protein</fullName>
    </recommendedName>
</protein>
<reference evidence="6" key="2">
    <citation type="submission" date="2021-01" db="UniProtKB">
        <authorList>
            <consortium name="EnsemblMetazoa"/>
        </authorList>
    </citation>
    <scope>IDENTIFICATION</scope>
</reference>
<feature type="repeat" description="ANK" evidence="3">
    <location>
        <begin position="72"/>
        <end position="104"/>
    </location>
</feature>
<dbReference type="PANTHER" id="PTHR24141:SF1">
    <property type="entry name" value="2-5A-DEPENDENT RIBONUCLEASE"/>
    <property type="match status" value="1"/>
</dbReference>
<dbReference type="PANTHER" id="PTHR24141">
    <property type="entry name" value="2-5A-DEPENDENT RIBONUCLEASE"/>
    <property type="match status" value="1"/>
</dbReference>
<dbReference type="PRINTS" id="PR01415">
    <property type="entry name" value="ANKYRIN"/>
</dbReference>
<dbReference type="Proteomes" id="UP000007110">
    <property type="component" value="Unassembled WGS sequence"/>
</dbReference>
<feature type="region of interest" description="Disordered" evidence="4">
    <location>
        <begin position="240"/>
        <end position="259"/>
    </location>
</feature>
<dbReference type="KEGG" id="spu:753568"/>
<dbReference type="GeneID" id="753568"/>
<name>A0A7M7PA63_STRPU</name>
<evidence type="ECO:0000256" key="2">
    <source>
        <dbReference type="ARBA" id="ARBA00023043"/>
    </source>
</evidence>